<evidence type="ECO:0000313" key="1">
    <source>
        <dbReference type="EMBL" id="CAD8088361.1"/>
    </source>
</evidence>
<dbReference type="AlphaFoldDB" id="A0A8S1NEI3"/>
<organism evidence="1 2">
    <name type="scientific">Paramecium sonneborni</name>
    <dbReference type="NCBI Taxonomy" id="65129"/>
    <lineage>
        <taxon>Eukaryota</taxon>
        <taxon>Sar</taxon>
        <taxon>Alveolata</taxon>
        <taxon>Ciliophora</taxon>
        <taxon>Intramacronucleata</taxon>
        <taxon>Oligohymenophorea</taxon>
        <taxon>Peniculida</taxon>
        <taxon>Parameciidae</taxon>
        <taxon>Paramecium</taxon>
    </lineage>
</organism>
<sequence>MYQHQDNNCFPPPGGLHKGLIIPLVCSCPSECQCRAISIKKWYHSCKNPAFITQYGDIICKNHLKTCKGFFLQDARFRCREANQVTYYSKNTKSQFIMAIAQGLQFQQLQLSDHDLIEFSTSLNMSVFKRWNN</sequence>
<name>A0A8S1NEI3_9CILI</name>
<reference evidence="1" key="1">
    <citation type="submission" date="2021-01" db="EMBL/GenBank/DDBJ databases">
        <authorList>
            <consortium name="Genoscope - CEA"/>
            <person name="William W."/>
        </authorList>
    </citation>
    <scope>NUCLEOTIDE SEQUENCE</scope>
</reference>
<proteinExistence type="predicted"/>
<accession>A0A8S1NEI3</accession>
<protein>
    <submittedName>
        <fullName evidence="1">Uncharacterized protein</fullName>
    </submittedName>
</protein>
<keyword evidence="2" id="KW-1185">Reference proteome</keyword>
<dbReference type="Proteomes" id="UP000692954">
    <property type="component" value="Unassembled WGS sequence"/>
</dbReference>
<dbReference type="EMBL" id="CAJJDN010000052">
    <property type="protein sequence ID" value="CAD8088361.1"/>
    <property type="molecule type" value="Genomic_DNA"/>
</dbReference>
<gene>
    <name evidence="1" type="ORF">PSON_ATCC_30995.1.T0520314</name>
</gene>
<evidence type="ECO:0000313" key="2">
    <source>
        <dbReference type="Proteomes" id="UP000692954"/>
    </source>
</evidence>
<comment type="caution">
    <text evidence="1">The sequence shown here is derived from an EMBL/GenBank/DDBJ whole genome shotgun (WGS) entry which is preliminary data.</text>
</comment>